<feature type="domain" description="Treble clef zinc finger" evidence="2">
    <location>
        <begin position="10"/>
        <end position="65"/>
    </location>
</feature>
<dbReference type="Pfam" id="PF14311">
    <property type="entry name" value="DUF4379"/>
    <property type="match status" value="3"/>
</dbReference>
<evidence type="ECO:0000313" key="4">
    <source>
        <dbReference type="Proteomes" id="UP001178888"/>
    </source>
</evidence>
<evidence type="ECO:0000313" key="3">
    <source>
        <dbReference type="EMBL" id="MDQ6598088.1"/>
    </source>
</evidence>
<proteinExistence type="predicted"/>
<protein>
    <submittedName>
        <fullName evidence="3">Zinc-ribbon domain-containing protein</fullName>
    </submittedName>
</protein>
<gene>
    <name evidence="3" type="ORF">RCG21_17295</name>
</gene>
<comment type="caution">
    <text evidence="3">The sequence shown here is derived from an EMBL/GenBank/DDBJ whole genome shotgun (WGS) entry which is preliminary data.</text>
</comment>
<name>A0AA90R0T0_9BACI</name>
<organism evidence="3 4">
    <name type="scientific">Bacillus salipaludis</name>
    <dbReference type="NCBI Taxonomy" id="2547811"/>
    <lineage>
        <taxon>Bacteria</taxon>
        <taxon>Bacillati</taxon>
        <taxon>Bacillota</taxon>
        <taxon>Bacilli</taxon>
        <taxon>Bacillales</taxon>
        <taxon>Bacillaceae</taxon>
        <taxon>Bacillus</taxon>
    </lineage>
</organism>
<dbReference type="EMBL" id="JAVGVR010000001">
    <property type="protein sequence ID" value="MDQ6598088.1"/>
    <property type="molecule type" value="Genomic_DNA"/>
</dbReference>
<dbReference type="Proteomes" id="UP001178888">
    <property type="component" value="Unassembled WGS sequence"/>
</dbReference>
<feature type="domain" description="Treble clef zinc finger" evidence="2">
    <location>
        <begin position="149"/>
        <end position="204"/>
    </location>
</feature>
<dbReference type="PANTHER" id="PTHR37317:SF1">
    <property type="entry name" value="ZINC-RIBBON DOMAIN-CONTAINING PROTEIN-RELATED"/>
    <property type="match status" value="1"/>
</dbReference>
<dbReference type="RefSeq" id="WP_308913473.1">
    <property type="nucleotide sequence ID" value="NZ_JAVGVR010000001.1"/>
</dbReference>
<feature type="domain" description="Treble clef zinc finger" evidence="2">
    <location>
        <begin position="80"/>
        <end position="134"/>
    </location>
</feature>
<evidence type="ECO:0000256" key="1">
    <source>
        <dbReference type="SAM" id="MobiDB-lite"/>
    </source>
</evidence>
<dbReference type="AlphaFoldDB" id="A0AA90R0T0"/>
<evidence type="ECO:0000259" key="2">
    <source>
        <dbReference type="Pfam" id="PF14311"/>
    </source>
</evidence>
<reference evidence="3" key="1">
    <citation type="submission" date="2023-08" db="EMBL/GenBank/DDBJ databases">
        <title>Nitrogen cycling bacteria in agricultural field soils.</title>
        <authorList>
            <person name="Jang J."/>
        </authorList>
    </citation>
    <scope>NUCLEOTIDE SEQUENCE</scope>
    <source>
        <strain evidence="3">PS3-36</strain>
    </source>
</reference>
<feature type="region of interest" description="Disordered" evidence="1">
    <location>
        <begin position="192"/>
        <end position="213"/>
    </location>
</feature>
<keyword evidence="4" id="KW-1185">Reference proteome</keyword>
<dbReference type="InterPro" id="IPR025487">
    <property type="entry name" value="DUF4379"/>
</dbReference>
<sequence>MYLTDTHKELLEEWDYEKNKHINPAATTNGSRKRVWWKCKNCRGEWEAYIFNRVNGSGCPSCRKKGVLLEKSIAFLFNDLIKEWDMKRNRESPEDFSIGSQKKVWWICTKGHHYQARVVNRTKNGSGCPYCAGKKVEKNASLAAIKPKLLEEWNFEKNRDVNPSDFLPYSHKKVWWVCKKCNWNWEAEIASRSNGSGCPKCKNRKSPQSLNKS</sequence>
<dbReference type="PANTHER" id="PTHR37317">
    <property type="entry name" value="BLR8090 PROTEIN"/>
    <property type="match status" value="1"/>
</dbReference>
<accession>A0AA90R0T0</accession>